<dbReference type="SUPFAM" id="SSF47986">
    <property type="entry name" value="DEATH domain"/>
    <property type="match status" value="1"/>
</dbReference>
<accession>A0A1X7SK41</accession>
<dbReference type="InterPro" id="IPR000488">
    <property type="entry name" value="Death_dom"/>
</dbReference>
<dbReference type="Gene3D" id="1.10.533.10">
    <property type="entry name" value="Death Domain, Fas"/>
    <property type="match status" value="1"/>
</dbReference>
<dbReference type="EnsemblMetazoa" id="Aqu2.1.02436_001">
    <property type="protein sequence ID" value="Aqu2.1.02436_001"/>
    <property type="gene ID" value="Aqu2.1.02436"/>
</dbReference>
<dbReference type="InterPro" id="IPR011029">
    <property type="entry name" value="DEATH-like_dom_sf"/>
</dbReference>
<organism evidence="2">
    <name type="scientific">Amphimedon queenslandica</name>
    <name type="common">Sponge</name>
    <dbReference type="NCBI Taxonomy" id="400682"/>
    <lineage>
        <taxon>Eukaryota</taxon>
        <taxon>Metazoa</taxon>
        <taxon>Porifera</taxon>
        <taxon>Demospongiae</taxon>
        <taxon>Heteroscleromorpha</taxon>
        <taxon>Haplosclerida</taxon>
        <taxon>Niphatidae</taxon>
        <taxon>Amphimedon</taxon>
    </lineage>
</organism>
<protein>
    <recommendedName>
        <fullName evidence="1">Death domain-containing protein</fullName>
    </recommendedName>
</protein>
<dbReference type="PROSITE" id="PS50017">
    <property type="entry name" value="DEATH_DOMAIN"/>
    <property type="match status" value="1"/>
</dbReference>
<dbReference type="AlphaFoldDB" id="A0A1X7SK41"/>
<dbReference type="CDD" id="cd01670">
    <property type="entry name" value="Death"/>
    <property type="match status" value="1"/>
</dbReference>
<evidence type="ECO:0000313" key="2">
    <source>
        <dbReference type="EnsemblMetazoa" id="Aqu2.1.02436_001"/>
    </source>
</evidence>
<reference evidence="2" key="1">
    <citation type="submission" date="2017-05" db="UniProtKB">
        <authorList>
            <consortium name="EnsemblMetazoa"/>
        </authorList>
    </citation>
    <scope>IDENTIFICATION</scope>
</reference>
<evidence type="ECO:0000259" key="1">
    <source>
        <dbReference type="PROSITE" id="PS50017"/>
    </source>
</evidence>
<proteinExistence type="predicted"/>
<sequence>MASPYKDHSPSKGSFLVLLDISKLQLVRDALKSAKFTDADWFDLGLKLGLEYSDLKSIEKDKDSNSTRLRECLGVWLSSNSVCTWEMLASALEELDRAAAEHIRKKYGDPASQILQNYSTRISKIAFNSISIQLLYTEGLIMEESQKKIEGCGGFLVADVIKEILSNVFDDHSKLIKLGNILLKSKEGAPVAEDMLKDCKHTFAPDLNSLELNPSVSSVSVKGATYPPTSGMCNQ</sequence>
<dbReference type="GO" id="GO:0007165">
    <property type="term" value="P:signal transduction"/>
    <property type="evidence" value="ECO:0007669"/>
    <property type="project" value="InterPro"/>
</dbReference>
<dbReference type="Pfam" id="PF00531">
    <property type="entry name" value="Death"/>
    <property type="match status" value="1"/>
</dbReference>
<name>A0A1X7SK41_AMPQE</name>
<feature type="domain" description="Death" evidence="1">
    <location>
        <begin position="39"/>
        <end position="97"/>
    </location>
</feature>
<dbReference type="InParanoid" id="A0A1X7SK41"/>